<dbReference type="GO" id="GO:0005886">
    <property type="term" value="C:plasma membrane"/>
    <property type="evidence" value="ECO:0007669"/>
    <property type="project" value="UniProtKB-SubCell"/>
</dbReference>
<evidence type="ECO:0000256" key="12">
    <source>
        <dbReference type="ARBA" id="ARBA00022989"/>
    </source>
</evidence>
<comment type="function">
    <text evidence="14 19">Joins adenosylcobinamide-GDP and alpha-ribazole to generate adenosylcobalamin (Ado-cobalamin). Also synthesizes adenosylcobalamin 5'-phosphate from adenosylcobinamide-GDP and alpha-ribazole 5'-phosphate.</text>
</comment>
<evidence type="ECO:0000256" key="4">
    <source>
        <dbReference type="ARBA" id="ARBA00010561"/>
    </source>
</evidence>
<dbReference type="InterPro" id="IPR003805">
    <property type="entry name" value="CobS"/>
</dbReference>
<keyword evidence="8 19" id="KW-0169">Cobalamin biosynthesis</keyword>
<dbReference type="PANTHER" id="PTHR34148:SF1">
    <property type="entry name" value="ADENOSYLCOBINAMIDE-GDP RIBAZOLETRANSFERASE"/>
    <property type="match status" value="1"/>
</dbReference>
<comment type="catalytic activity">
    <reaction evidence="18 19">
        <text>alpha-ribazole 5'-phosphate + adenosylcob(III)inamide-GDP = adenosylcob(III)alamin 5'-phosphate + GMP + H(+)</text>
        <dbReference type="Rhea" id="RHEA:23560"/>
        <dbReference type="ChEBI" id="CHEBI:15378"/>
        <dbReference type="ChEBI" id="CHEBI:57918"/>
        <dbReference type="ChEBI" id="CHEBI:58115"/>
        <dbReference type="ChEBI" id="CHEBI:60487"/>
        <dbReference type="ChEBI" id="CHEBI:60493"/>
        <dbReference type="EC" id="2.7.8.26"/>
    </reaction>
</comment>
<evidence type="ECO:0000256" key="8">
    <source>
        <dbReference type="ARBA" id="ARBA00022573"/>
    </source>
</evidence>
<evidence type="ECO:0000256" key="1">
    <source>
        <dbReference type="ARBA" id="ARBA00001946"/>
    </source>
</evidence>
<evidence type="ECO:0000256" key="7">
    <source>
        <dbReference type="ARBA" id="ARBA00022475"/>
    </source>
</evidence>
<evidence type="ECO:0000256" key="2">
    <source>
        <dbReference type="ARBA" id="ARBA00004651"/>
    </source>
</evidence>
<evidence type="ECO:0000256" key="3">
    <source>
        <dbReference type="ARBA" id="ARBA00004663"/>
    </source>
</evidence>
<feature type="transmembrane region" description="Helical" evidence="19">
    <location>
        <begin position="45"/>
        <end position="66"/>
    </location>
</feature>
<keyword evidence="10 19" id="KW-0812">Transmembrane</keyword>
<dbReference type="RefSeq" id="WP_348826730.1">
    <property type="nucleotide sequence ID" value="NZ_CP098827.1"/>
</dbReference>
<feature type="transmembrane region" description="Helical" evidence="19">
    <location>
        <begin position="211"/>
        <end position="229"/>
    </location>
</feature>
<evidence type="ECO:0000256" key="9">
    <source>
        <dbReference type="ARBA" id="ARBA00022679"/>
    </source>
</evidence>
<evidence type="ECO:0000256" key="11">
    <source>
        <dbReference type="ARBA" id="ARBA00022842"/>
    </source>
</evidence>
<gene>
    <name evidence="19 20" type="primary">cobS</name>
    <name evidence="20" type="ORF">NFG58_13485</name>
</gene>
<accession>A0AAU7KDG7</accession>
<dbReference type="EC" id="2.7.8.26" evidence="5 19"/>
<evidence type="ECO:0000256" key="6">
    <source>
        <dbReference type="ARBA" id="ARBA00015850"/>
    </source>
</evidence>
<dbReference type="AlphaFoldDB" id="A0AAU7KDG7"/>
<keyword evidence="7 19" id="KW-1003">Cell membrane</keyword>
<dbReference type="PANTHER" id="PTHR34148">
    <property type="entry name" value="ADENOSYLCOBINAMIDE-GDP RIBAZOLETRANSFERASE"/>
    <property type="match status" value="1"/>
</dbReference>
<comment type="subcellular location">
    <subcellularLocation>
        <location evidence="2 19">Cell membrane</location>
        <topology evidence="2 19">Multi-pass membrane protein</topology>
    </subcellularLocation>
</comment>
<keyword evidence="12 19" id="KW-1133">Transmembrane helix</keyword>
<evidence type="ECO:0000313" key="20">
    <source>
        <dbReference type="EMBL" id="XBO69634.1"/>
    </source>
</evidence>
<sequence>MSDQKPRVGPALAGLGLAIQFLTRIPLPMVIDWNGANRRWAARCYPLVGLLIGALLAVAAALTSALPTPIQALVLLTLWVALSGGLHLDGVMDLADALGSNAPLERRWQIMKDPQVGSFGVLALVFLLAWKAVLLWWWLTTGGALLWLVVVPALARAGAVALLIGVPAARPEGLAHSWQQGLGWRDLALALVPLLVVVSAGLLLAPGGTSVVGFSGIVLASGGFTWVFARGMIRAFHGINGDMLGSAIEGGELWLLMCVSSWWWFVTG</sequence>
<keyword evidence="11 19" id="KW-0460">Magnesium</keyword>
<evidence type="ECO:0000256" key="13">
    <source>
        <dbReference type="ARBA" id="ARBA00023136"/>
    </source>
</evidence>
<evidence type="ECO:0000256" key="5">
    <source>
        <dbReference type="ARBA" id="ARBA00013200"/>
    </source>
</evidence>
<dbReference type="GO" id="GO:0051073">
    <property type="term" value="F:adenosylcobinamide-GDP ribazoletransferase activity"/>
    <property type="evidence" value="ECO:0007669"/>
    <property type="project" value="UniProtKB-UniRule"/>
</dbReference>
<protein>
    <recommendedName>
        <fullName evidence="6 19">Adenosylcobinamide-GDP ribazoletransferase</fullName>
        <ecNumber evidence="5 19">2.7.8.26</ecNumber>
    </recommendedName>
    <alternativeName>
        <fullName evidence="16 19">Cobalamin synthase</fullName>
    </alternativeName>
    <alternativeName>
        <fullName evidence="15 19">Cobalamin-5'-phosphate synthase</fullName>
    </alternativeName>
</protein>
<dbReference type="Pfam" id="PF02654">
    <property type="entry name" value="CobS"/>
    <property type="match status" value="1"/>
</dbReference>
<proteinExistence type="inferred from homology"/>
<feature type="transmembrane region" description="Helical" evidence="19">
    <location>
        <begin position="241"/>
        <end position="265"/>
    </location>
</feature>
<dbReference type="GO" id="GO:0008818">
    <property type="term" value="F:cobalamin 5'-phosphate synthase activity"/>
    <property type="evidence" value="ECO:0007669"/>
    <property type="project" value="UniProtKB-UniRule"/>
</dbReference>
<evidence type="ECO:0000256" key="14">
    <source>
        <dbReference type="ARBA" id="ARBA00025228"/>
    </source>
</evidence>
<evidence type="ECO:0000256" key="10">
    <source>
        <dbReference type="ARBA" id="ARBA00022692"/>
    </source>
</evidence>
<organism evidence="20">
    <name type="scientific">Halomonas sp. RT37</name>
    <dbReference type="NCBI Taxonomy" id="2950872"/>
    <lineage>
        <taxon>Bacteria</taxon>
        <taxon>Pseudomonadati</taxon>
        <taxon>Pseudomonadota</taxon>
        <taxon>Gammaproteobacteria</taxon>
        <taxon>Oceanospirillales</taxon>
        <taxon>Halomonadaceae</taxon>
        <taxon>Halomonas</taxon>
    </lineage>
</organism>
<evidence type="ECO:0000256" key="18">
    <source>
        <dbReference type="ARBA" id="ARBA00049504"/>
    </source>
</evidence>
<feature type="transmembrane region" description="Helical" evidence="19">
    <location>
        <begin position="116"/>
        <end position="139"/>
    </location>
</feature>
<name>A0AAU7KDG7_9GAMM</name>
<comment type="similarity">
    <text evidence="4 19">Belongs to the CobS family.</text>
</comment>
<feature type="transmembrane region" description="Helical" evidence="19">
    <location>
        <begin position="187"/>
        <end position="205"/>
    </location>
</feature>
<evidence type="ECO:0000256" key="17">
    <source>
        <dbReference type="ARBA" id="ARBA00048623"/>
    </source>
</evidence>
<comment type="cofactor">
    <cofactor evidence="1 19">
        <name>Mg(2+)</name>
        <dbReference type="ChEBI" id="CHEBI:18420"/>
    </cofactor>
</comment>
<dbReference type="NCBIfam" id="TIGR00317">
    <property type="entry name" value="cobS"/>
    <property type="match status" value="1"/>
</dbReference>
<evidence type="ECO:0000256" key="15">
    <source>
        <dbReference type="ARBA" id="ARBA00032605"/>
    </source>
</evidence>
<evidence type="ECO:0000256" key="19">
    <source>
        <dbReference type="HAMAP-Rule" id="MF_00719"/>
    </source>
</evidence>
<keyword evidence="13 19" id="KW-0472">Membrane</keyword>
<feature type="transmembrane region" description="Helical" evidence="19">
    <location>
        <begin position="145"/>
        <end position="166"/>
    </location>
</feature>
<reference evidence="20" key="1">
    <citation type="submission" date="2022-06" db="EMBL/GenBank/DDBJ databases">
        <title>A novel DMS-producing enzyme.</title>
        <authorList>
            <person name="Zhang Y."/>
        </authorList>
    </citation>
    <scope>NUCLEOTIDE SEQUENCE</scope>
    <source>
        <strain evidence="20">RT37</strain>
    </source>
</reference>
<keyword evidence="9 19" id="KW-0808">Transferase</keyword>
<dbReference type="GO" id="GO:0009236">
    <property type="term" value="P:cobalamin biosynthetic process"/>
    <property type="evidence" value="ECO:0007669"/>
    <property type="project" value="UniProtKB-UniRule"/>
</dbReference>
<dbReference type="HAMAP" id="MF_00719">
    <property type="entry name" value="CobS"/>
    <property type="match status" value="1"/>
</dbReference>
<comment type="pathway">
    <text evidence="3 19">Cofactor biosynthesis; adenosylcobalamin biosynthesis; adenosylcobalamin from cob(II)yrinate a,c-diamide: step 7/7.</text>
</comment>
<dbReference type="EMBL" id="CP098827">
    <property type="protein sequence ID" value="XBO69634.1"/>
    <property type="molecule type" value="Genomic_DNA"/>
</dbReference>
<comment type="catalytic activity">
    <reaction evidence="17 19">
        <text>alpha-ribazole + adenosylcob(III)inamide-GDP = adenosylcob(III)alamin + GMP + H(+)</text>
        <dbReference type="Rhea" id="RHEA:16049"/>
        <dbReference type="ChEBI" id="CHEBI:10329"/>
        <dbReference type="ChEBI" id="CHEBI:15378"/>
        <dbReference type="ChEBI" id="CHEBI:18408"/>
        <dbReference type="ChEBI" id="CHEBI:58115"/>
        <dbReference type="ChEBI" id="CHEBI:60487"/>
        <dbReference type="EC" id="2.7.8.26"/>
    </reaction>
</comment>
<evidence type="ECO:0000256" key="16">
    <source>
        <dbReference type="ARBA" id="ARBA00032853"/>
    </source>
</evidence>